<evidence type="ECO:0000313" key="3">
    <source>
        <dbReference type="Proteomes" id="UP000194664"/>
    </source>
</evidence>
<dbReference type="OrthoDB" id="9798476at2"/>
<keyword evidence="3" id="KW-1185">Reference proteome</keyword>
<dbReference type="PANTHER" id="PTHR39158:SF1">
    <property type="entry name" value="DNAJ HOMOLOG SUBFAMILY C MEMBER 28"/>
    <property type="match status" value="1"/>
</dbReference>
<reference evidence="2 3" key="1">
    <citation type="submission" date="2016-12" db="EMBL/GenBank/DDBJ databases">
        <title>The draft genome sequence of HSLHS2.</title>
        <authorList>
            <person name="Hu D."/>
            <person name="Wang L."/>
            <person name="Shao Z."/>
        </authorList>
    </citation>
    <scope>NUCLEOTIDE SEQUENCE [LARGE SCALE GENOMIC DNA]</scope>
    <source>
        <strain evidence="2">MCCC 1A06712</strain>
    </source>
</reference>
<dbReference type="AlphaFoldDB" id="A0A251WYE8"/>
<feature type="domain" description="DnaJ homologue subfamily C member 28 conserved" evidence="1">
    <location>
        <begin position="8"/>
        <end position="70"/>
    </location>
</feature>
<dbReference type="Proteomes" id="UP000194664">
    <property type="component" value="Unassembled WGS sequence"/>
</dbReference>
<protein>
    <recommendedName>
        <fullName evidence="1">DnaJ homologue subfamily C member 28 conserved domain-containing protein</fullName>
    </recommendedName>
</protein>
<name>A0A251WYE8_9RHOB</name>
<gene>
    <name evidence="2" type="ORF">BVC71_10250</name>
</gene>
<proteinExistence type="predicted"/>
<organism evidence="2 3">
    <name type="scientific">Marivivens niveibacter</name>
    <dbReference type="NCBI Taxonomy" id="1930667"/>
    <lineage>
        <taxon>Bacteria</taxon>
        <taxon>Pseudomonadati</taxon>
        <taxon>Pseudomonadota</taxon>
        <taxon>Alphaproteobacteria</taxon>
        <taxon>Rhodobacterales</taxon>
        <taxon>Paracoccaceae</taxon>
        <taxon>Marivivens group</taxon>
        <taxon>Marivivens</taxon>
    </lineage>
</organism>
<dbReference type="InterPro" id="IPR052573">
    <property type="entry name" value="DnaJ_C_subfamily_28"/>
</dbReference>
<evidence type="ECO:0000313" key="2">
    <source>
        <dbReference type="EMBL" id="OUD09084.1"/>
    </source>
</evidence>
<dbReference type="EMBL" id="MSPP01000003">
    <property type="protein sequence ID" value="OUD09084.1"/>
    <property type="molecule type" value="Genomic_DNA"/>
</dbReference>
<sequence length="102" mass="11647">MDHPLIDLINARIAAADKDGAFDNLEGAGKPLPECADPENYLLNKVAERNGAEPEFVTLSRELRKMRDDLMGESDRTRRREIMKDMSMMEARIDIARKAWTK</sequence>
<dbReference type="RefSeq" id="WP_086451564.1">
    <property type="nucleotide sequence ID" value="NZ_MSPP01000003.1"/>
</dbReference>
<dbReference type="Pfam" id="PF09350">
    <property type="entry name" value="DJC28_CD"/>
    <property type="match status" value="1"/>
</dbReference>
<evidence type="ECO:0000259" key="1">
    <source>
        <dbReference type="Pfam" id="PF09350"/>
    </source>
</evidence>
<dbReference type="InterPro" id="IPR018961">
    <property type="entry name" value="DnaJ_homolog_subfam-C_membr-28"/>
</dbReference>
<accession>A0A251WYE8</accession>
<comment type="caution">
    <text evidence="2">The sequence shown here is derived from an EMBL/GenBank/DDBJ whole genome shotgun (WGS) entry which is preliminary data.</text>
</comment>
<dbReference type="PANTHER" id="PTHR39158">
    <property type="entry name" value="OS08G0560600 PROTEIN"/>
    <property type="match status" value="1"/>
</dbReference>